<feature type="region of interest" description="Disordered" evidence="5">
    <location>
        <begin position="445"/>
        <end position="473"/>
    </location>
</feature>
<dbReference type="InterPro" id="IPR001547">
    <property type="entry name" value="Glyco_hydro_5"/>
</dbReference>
<comment type="caution">
    <text evidence="8">The sequence shown here is derived from an EMBL/GenBank/DDBJ whole genome shotgun (WGS) entry which is preliminary data.</text>
</comment>
<organism evidence="8 9">
    <name type="scientific">Lentinula detonsa</name>
    <dbReference type="NCBI Taxonomy" id="2804962"/>
    <lineage>
        <taxon>Eukaryota</taxon>
        <taxon>Fungi</taxon>
        <taxon>Dikarya</taxon>
        <taxon>Basidiomycota</taxon>
        <taxon>Agaricomycotina</taxon>
        <taxon>Agaricomycetes</taxon>
        <taxon>Agaricomycetidae</taxon>
        <taxon>Agaricales</taxon>
        <taxon>Marasmiineae</taxon>
        <taxon>Omphalotaceae</taxon>
        <taxon>Lentinula</taxon>
    </lineage>
</organism>
<evidence type="ECO:0000259" key="7">
    <source>
        <dbReference type="Pfam" id="PF00150"/>
    </source>
</evidence>
<dbReference type="PANTHER" id="PTHR31297:SF43">
    <property type="entry name" value="GLUCAN 1,3-BETA-GLUCOSIDASE 3"/>
    <property type="match status" value="1"/>
</dbReference>
<evidence type="ECO:0000256" key="1">
    <source>
        <dbReference type="ARBA" id="ARBA00005641"/>
    </source>
</evidence>
<keyword evidence="6" id="KW-0732">Signal</keyword>
<feature type="chain" id="PRO_5040893620" evidence="6">
    <location>
        <begin position="16"/>
        <end position="547"/>
    </location>
</feature>
<evidence type="ECO:0000313" key="8">
    <source>
        <dbReference type="EMBL" id="KAJ3738862.1"/>
    </source>
</evidence>
<dbReference type="Proteomes" id="UP001142393">
    <property type="component" value="Unassembled WGS sequence"/>
</dbReference>
<evidence type="ECO:0000256" key="4">
    <source>
        <dbReference type="RuleBase" id="RU361153"/>
    </source>
</evidence>
<comment type="similarity">
    <text evidence="1 4">Belongs to the glycosyl hydrolase 5 (cellulase A) family.</text>
</comment>
<protein>
    <submittedName>
        <fullName evidence="8">Glycoside hydrolase</fullName>
    </submittedName>
</protein>
<keyword evidence="3 4" id="KW-0326">Glycosidase</keyword>
<sequence>MLTFLLFLFTVRALCQNTSNNQSDYQTPYTSVEPFAPYDPIRASIFRYRQQQSVNLGSWFVQEQWMVPSVFECAAEPRIAEVDIANGGCNPRAILEEHWDTFITQQDFSYLASIGINTVRLPIGYWSLGPNFVEDTPFANVSSVYENAWTHVVRAINMAEVSNIAVIVDLHGAPGSQNGQPHSGISSGQAELFNNSTYQEKTLQVVQYLASELCFVPNVAGIQILNEPEDSPELANFYTLATNVVRSACSLPDFPVYLHDAFDLIRFENYVSAKAPDFSVQDHHSYYVYTPQDDVEPADNHTTDVQTTVTAQLASVDVTLPHNLIIGEWSCALTPDSMKNESDPQQARRKFCMAQYAAYTRDTPGNSFWSYKKEDCDPDWCFLNAVNNSLPSSFFPYGSGPITSAHSHLIELLEPEALILSSSKLVPRRDRISFISNEASSRYRHRSRSIAHRQQFSRDSISSPPSTLSPSMESYQDGYQEGFVTAQKFALYDGSKLGFVGQYLWTGTIGATVSSRRPGASSYLYRQGFVQGLRDAEEKISEIVRSP</sequence>
<dbReference type="Gene3D" id="3.20.20.80">
    <property type="entry name" value="Glycosidases"/>
    <property type="match status" value="1"/>
</dbReference>
<feature type="compositionally biased region" description="Low complexity" evidence="5">
    <location>
        <begin position="457"/>
        <end position="473"/>
    </location>
</feature>
<dbReference type="Pfam" id="PF00150">
    <property type="entry name" value="Cellulase"/>
    <property type="match status" value="1"/>
</dbReference>
<feature type="domain" description="Glycoside hydrolase family 5" evidence="7">
    <location>
        <begin position="97"/>
        <end position="247"/>
    </location>
</feature>
<dbReference type="EMBL" id="JANVFU010000022">
    <property type="protein sequence ID" value="KAJ3738862.1"/>
    <property type="molecule type" value="Genomic_DNA"/>
</dbReference>
<feature type="signal peptide" evidence="6">
    <location>
        <begin position="1"/>
        <end position="15"/>
    </location>
</feature>
<proteinExistence type="inferred from homology"/>
<dbReference type="InterPro" id="IPR017853">
    <property type="entry name" value="GH"/>
</dbReference>
<keyword evidence="9" id="KW-1185">Reference proteome</keyword>
<accession>A0A9W8NQD7</accession>
<evidence type="ECO:0000256" key="5">
    <source>
        <dbReference type="SAM" id="MobiDB-lite"/>
    </source>
</evidence>
<dbReference type="PANTHER" id="PTHR31297">
    <property type="entry name" value="GLUCAN ENDO-1,6-BETA-GLUCOSIDASE B"/>
    <property type="match status" value="1"/>
</dbReference>
<dbReference type="SUPFAM" id="SSF51445">
    <property type="entry name" value="(Trans)glycosidases"/>
    <property type="match status" value="1"/>
</dbReference>
<dbReference type="InterPro" id="IPR050386">
    <property type="entry name" value="Glycosyl_hydrolase_5"/>
</dbReference>
<gene>
    <name evidence="8" type="ORF">DFH05DRAFT_1516526</name>
</gene>
<dbReference type="GO" id="GO:0005576">
    <property type="term" value="C:extracellular region"/>
    <property type="evidence" value="ECO:0007669"/>
    <property type="project" value="TreeGrafter"/>
</dbReference>
<evidence type="ECO:0000256" key="3">
    <source>
        <dbReference type="ARBA" id="ARBA00023295"/>
    </source>
</evidence>
<name>A0A9W8NQD7_9AGAR</name>
<reference evidence="8 9" key="1">
    <citation type="journal article" date="2023" name="Proc. Natl. Acad. Sci. U.S.A.">
        <title>A global phylogenomic analysis of the shiitake genus Lentinula.</title>
        <authorList>
            <person name="Sierra-Patev S."/>
            <person name="Min B."/>
            <person name="Naranjo-Ortiz M."/>
            <person name="Looney B."/>
            <person name="Konkel Z."/>
            <person name="Slot J.C."/>
            <person name="Sakamoto Y."/>
            <person name="Steenwyk J.L."/>
            <person name="Rokas A."/>
            <person name="Carro J."/>
            <person name="Camarero S."/>
            <person name="Ferreira P."/>
            <person name="Molpeceres G."/>
            <person name="Ruiz-Duenas F.J."/>
            <person name="Serrano A."/>
            <person name="Henrissat B."/>
            <person name="Drula E."/>
            <person name="Hughes K.W."/>
            <person name="Mata J.L."/>
            <person name="Ishikawa N.K."/>
            <person name="Vargas-Isla R."/>
            <person name="Ushijima S."/>
            <person name="Smith C.A."/>
            <person name="Donoghue J."/>
            <person name="Ahrendt S."/>
            <person name="Andreopoulos W."/>
            <person name="He G."/>
            <person name="LaButti K."/>
            <person name="Lipzen A."/>
            <person name="Ng V."/>
            <person name="Riley R."/>
            <person name="Sandor L."/>
            <person name="Barry K."/>
            <person name="Martinez A.T."/>
            <person name="Xiao Y."/>
            <person name="Gibbons J.G."/>
            <person name="Terashima K."/>
            <person name="Grigoriev I.V."/>
            <person name="Hibbett D."/>
        </authorList>
    </citation>
    <scope>NUCLEOTIDE SEQUENCE [LARGE SCALE GENOMIC DNA]</scope>
    <source>
        <strain evidence="8 9">TFB7810</strain>
    </source>
</reference>
<evidence type="ECO:0000256" key="2">
    <source>
        <dbReference type="ARBA" id="ARBA00022801"/>
    </source>
</evidence>
<dbReference type="AlphaFoldDB" id="A0A9W8NQD7"/>
<dbReference type="GO" id="GO:0046557">
    <property type="term" value="F:glucan endo-1,6-beta-glucosidase activity"/>
    <property type="evidence" value="ECO:0007669"/>
    <property type="project" value="TreeGrafter"/>
</dbReference>
<keyword evidence="2 4" id="KW-0378">Hydrolase</keyword>
<dbReference type="GO" id="GO:0009986">
    <property type="term" value="C:cell surface"/>
    <property type="evidence" value="ECO:0007669"/>
    <property type="project" value="TreeGrafter"/>
</dbReference>
<evidence type="ECO:0000313" key="9">
    <source>
        <dbReference type="Proteomes" id="UP001142393"/>
    </source>
</evidence>
<evidence type="ECO:0000256" key="6">
    <source>
        <dbReference type="SAM" id="SignalP"/>
    </source>
</evidence>
<dbReference type="GO" id="GO:0009251">
    <property type="term" value="P:glucan catabolic process"/>
    <property type="evidence" value="ECO:0007669"/>
    <property type="project" value="TreeGrafter"/>
</dbReference>